<comment type="caution">
    <text evidence="7">The sequence shown here is derived from an EMBL/GenBank/DDBJ whole genome shotgun (WGS) entry which is preliminary data.</text>
</comment>
<dbReference type="SUPFAM" id="SSF81321">
    <property type="entry name" value="Family A G protein-coupled receptor-like"/>
    <property type="match status" value="1"/>
</dbReference>
<evidence type="ECO:0000256" key="5">
    <source>
        <dbReference type="SAM" id="Phobius"/>
    </source>
</evidence>
<dbReference type="EMBL" id="CAJNOT010003661">
    <property type="protein sequence ID" value="CAF1394512.1"/>
    <property type="molecule type" value="Genomic_DNA"/>
</dbReference>
<keyword evidence="4 5" id="KW-0472">Membrane</keyword>
<feature type="transmembrane region" description="Helical" evidence="5">
    <location>
        <begin position="195"/>
        <end position="215"/>
    </location>
</feature>
<feature type="transmembrane region" description="Helical" evidence="5">
    <location>
        <begin position="150"/>
        <end position="174"/>
    </location>
</feature>
<feature type="transmembrane region" description="Helical" evidence="5">
    <location>
        <begin position="230"/>
        <end position="259"/>
    </location>
</feature>
<keyword evidence="3 5" id="KW-1133">Transmembrane helix</keyword>
<feature type="transmembrane region" description="Helical" evidence="5">
    <location>
        <begin position="69"/>
        <end position="87"/>
    </location>
</feature>
<accession>A0A815KD80</accession>
<dbReference type="Proteomes" id="UP000663864">
    <property type="component" value="Unassembled WGS sequence"/>
</dbReference>
<dbReference type="PROSITE" id="PS50262">
    <property type="entry name" value="G_PROTEIN_RECEP_F1_2"/>
    <property type="match status" value="1"/>
</dbReference>
<comment type="subcellular location">
    <subcellularLocation>
        <location evidence="1">Membrane</location>
    </subcellularLocation>
</comment>
<evidence type="ECO:0000256" key="2">
    <source>
        <dbReference type="ARBA" id="ARBA00022692"/>
    </source>
</evidence>
<dbReference type="GO" id="GO:0016020">
    <property type="term" value="C:membrane"/>
    <property type="evidence" value="ECO:0007669"/>
    <property type="project" value="UniProtKB-SubCell"/>
</dbReference>
<keyword evidence="2 5" id="KW-0812">Transmembrane</keyword>
<feature type="transmembrane region" description="Helical" evidence="5">
    <location>
        <begin position="107"/>
        <end position="130"/>
    </location>
</feature>
<dbReference type="InterPro" id="IPR017452">
    <property type="entry name" value="GPCR_Rhodpsn_7TM"/>
</dbReference>
<reference evidence="7" key="1">
    <citation type="submission" date="2021-02" db="EMBL/GenBank/DDBJ databases">
        <authorList>
            <person name="Nowell W R."/>
        </authorList>
    </citation>
    <scope>NUCLEOTIDE SEQUENCE</scope>
</reference>
<organism evidence="7 8">
    <name type="scientific">Rotaria sordida</name>
    <dbReference type="NCBI Taxonomy" id="392033"/>
    <lineage>
        <taxon>Eukaryota</taxon>
        <taxon>Metazoa</taxon>
        <taxon>Spiralia</taxon>
        <taxon>Gnathifera</taxon>
        <taxon>Rotifera</taxon>
        <taxon>Eurotatoria</taxon>
        <taxon>Bdelloidea</taxon>
        <taxon>Philodinida</taxon>
        <taxon>Philodinidae</taxon>
        <taxon>Rotaria</taxon>
    </lineage>
</organism>
<sequence length="355" mass="40597">MASLTATDILRISQTYKAFRNNQCVLYFVTESISNICQLIIYFVIYVLITLNGIDPGNSTLFWCKFRAMMIALCTVISFSTICFSACDQYLSTNLQFNIRKLSTTKLAQILIFTAIVISILHVIPFAIFLEIRASLCRVFNPIMSQYLSFFYYPILSGLLPIFIASLFSILAYHNVRRIVRRQIPIVRRRLDRQLTAMVLVRVITFVILTLPYAIQRMYTYLAKVDQSNLFLLAINTLAAGIISSFFNLNYAVSFYIFIASSSRFRRQINLLFTDDTVGLYTSSMSLIANATEFTAECYVVEPLLQSTLECVFNSSCLSTTMKFFLDTNLTNIKRLDANQTQYPLETIIDILVNN</sequence>
<name>A0A815KD80_9BILA</name>
<evidence type="ECO:0000313" key="8">
    <source>
        <dbReference type="Proteomes" id="UP000663864"/>
    </source>
</evidence>
<evidence type="ECO:0000256" key="1">
    <source>
        <dbReference type="ARBA" id="ARBA00004370"/>
    </source>
</evidence>
<evidence type="ECO:0000313" key="7">
    <source>
        <dbReference type="EMBL" id="CAF1394512.1"/>
    </source>
</evidence>
<evidence type="ECO:0000259" key="6">
    <source>
        <dbReference type="PROSITE" id="PS50262"/>
    </source>
</evidence>
<dbReference type="AlphaFoldDB" id="A0A815KD80"/>
<proteinExistence type="predicted"/>
<evidence type="ECO:0000256" key="4">
    <source>
        <dbReference type="ARBA" id="ARBA00023136"/>
    </source>
</evidence>
<feature type="transmembrane region" description="Helical" evidence="5">
    <location>
        <begin position="24"/>
        <end position="49"/>
    </location>
</feature>
<evidence type="ECO:0000256" key="3">
    <source>
        <dbReference type="ARBA" id="ARBA00022989"/>
    </source>
</evidence>
<gene>
    <name evidence="7" type="ORF">ZHD862_LOCUS32798</name>
</gene>
<feature type="domain" description="G-protein coupled receptors family 1 profile" evidence="6">
    <location>
        <begin position="4"/>
        <end position="258"/>
    </location>
</feature>
<protein>
    <recommendedName>
        <fullName evidence="6">G-protein coupled receptors family 1 profile domain-containing protein</fullName>
    </recommendedName>
</protein>
<dbReference type="Gene3D" id="1.20.1070.10">
    <property type="entry name" value="Rhodopsin 7-helix transmembrane proteins"/>
    <property type="match status" value="1"/>
</dbReference>